<accession>A0A367XZ24</accession>
<dbReference type="AlphaFoldDB" id="A0A367XZ24"/>
<evidence type="ECO:0000313" key="1">
    <source>
        <dbReference type="EMBL" id="RCK58857.1"/>
    </source>
</evidence>
<keyword evidence="2" id="KW-1185">Reference proteome</keyword>
<proteinExistence type="predicted"/>
<gene>
    <name evidence="1" type="ORF">Cantr_07148</name>
</gene>
<sequence length="111" mass="12960">MCFNITTYIEHLQGLQDVAVVYPKTCFLIAQHKFMIKYKSGRSDITHDHLYNIESVGAILRDEENRWYQCDDQINPVAELHEEYIEFLGLSNLTPPTIAQLKDMKPEIDSR</sequence>
<evidence type="ECO:0000313" key="2">
    <source>
        <dbReference type="Proteomes" id="UP000253472"/>
    </source>
</evidence>
<dbReference type="EMBL" id="QLNQ01000027">
    <property type="protein sequence ID" value="RCK58857.1"/>
    <property type="molecule type" value="Genomic_DNA"/>
</dbReference>
<organism evidence="1 2">
    <name type="scientific">Candida viswanathii</name>
    <dbReference type="NCBI Taxonomy" id="5486"/>
    <lineage>
        <taxon>Eukaryota</taxon>
        <taxon>Fungi</taxon>
        <taxon>Dikarya</taxon>
        <taxon>Ascomycota</taxon>
        <taxon>Saccharomycotina</taxon>
        <taxon>Pichiomycetes</taxon>
        <taxon>Debaryomycetaceae</taxon>
        <taxon>Candida/Lodderomyces clade</taxon>
        <taxon>Candida</taxon>
    </lineage>
</organism>
<comment type="caution">
    <text evidence="1">The sequence shown here is derived from an EMBL/GenBank/DDBJ whole genome shotgun (WGS) entry which is preliminary data.</text>
</comment>
<name>A0A367XZ24_9ASCO</name>
<reference evidence="1 2" key="1">
    <citation type="submission" date="2018-06" db="EMBL/GenBank/DDBJ databases">
        <title>Whole genome sequencing of Candida tropicalis (genome annotated by CSBL at Korea University).</title>
        <authorList>
            <person name="Ahn J."/>
        </authorList>
    </citation>
    <scope>NUCLEOTIDE SEQUENCE [LARGE SCALE GENOMIC DNA]</scope>
    <source>
        <strain evidence="1 2">ATCC 20962</strain>
    </source>
</reference>
<dbReference type="Proteomes" id="UP000253472">
    <property type="component" value="Unassembled WGS sequence"/>
</dbReference>
<protein>
    <submittedName>
        <fullName evidence="1">Uncharacterized protein</fullName>
    </submittedName>
</protein>